<gene>
    <name evidence="9" type="ORF">AAE02nite_16080</name>
</gene>
<dbReference type="Gene3D" id="2.60.40.10">
    <property type="entry name" value="Immunoglobulins"/>
    <property type="match status" value="1"/>
</dbReference>
<keyword evidence="4 5" id="KW-0720">Serine protease</keyword>
<sequence length="1040" mass="114250">MKEVKKLLQPIQSYHLKQKFPKAAPQPFLKPGEVDLTLLYELEYSPGLTFNKLKAQLLNSGVVSYVEPVYIPEILKMPNDPLADSLTGAQYYLKNIKAYKGWDIQQGDSSVVIGVLDTGINLKHEDLQDKIKYNYADPINGVDDDKDGYVDNFYGWDMADNDNDPSADANTHGILVSGVIAAAANNGKGVTGVGYNCKLLPLKVFQSKAKGSFAGYEAIVYAADHGCKVINISWGSPGFNSAYEQDIINYAVINKNVVVVAAGGNTNGDLDFYPASYDNVISVTSTDGSDNRFFSHTYSNKIDVLAPGVGIWTTGARNNEYTYAGGTSFAAPIVAGAAALVFKQFPNYTAQQVAEQLRITADDIYQRPANTPFLERLGRGRLNIYRALTEINTKSVRNIQNQFSKGNSLMAGDTLRITGTFLNLLSPTSNLKITLSSTSPYVTILQKEYVAGALATRNAATNTDQAFVIYIHPDIPLNSSINFRYGFSDGSYNDYQYFKVAANPDFLTININNLGVSITSKGNIGYNGLDYQQGDGVFYKKGNPLLAEGGLMIGASPGRVTDNIRNHLLESDNNYYQVAPVRFLPNPKFADIAAQGAIQDSFPAANVAGVRVTHRAYAWKDAPNHKFVVLEYKITNNTLSPFQDLYAGMFTDWDIDGAFRNAADWDPVHNMGYAYNVDRRNVYAGIKLLSDLPATHYAIDNLYGPLENISLSDGFSDAKKYRALSNPPDKNQKAGLNGQGNDVSDVTGARIAYLAPGESITVAFAILAGDNLEDLQRSATEAKARYMQVKSSPVPYVQNDTICPGSPTVISPENGSKFRFYADNARKTLLGTGLRYVTPKLNTNTTYYVSNTDSLYESSLVPVMVAVEKPQVAFNYTPAPETLALNGLINFADQTPNAVSWHWYFGDKGESRAKAPVIQYQQPGNYQVKLVVTDNKGCVDSLTNTIRIKYLNYSNNWQASDFLVYPNPTPDQLFIRVPENIDVSSPVTLEVINLIGEVVKHQTITTTGLHNLRLAGVAKGMYVLQIRGKDGVYRQKFQHL</sequence>
<dbReference type="PROSITE" id="PS51892">
    <property type="entry name" value="SUBTILASE"/>
    <property type="match status" value="1"/>
</dbReference>
<dbReference type="GO" id="GO:0006508">
    <property type="term" value="P:proteolysis"/>
    <property type="evidence" value="ECO:0007669"/>
    <property type="project" value="UniProtKB-KW"/>
</dbReference>
<name>A0A512AW51_9BACT</name>
<organism evidence="9 10">
    <name type="scientific">Adhaeribacter aerolatus</name>
    <dbReference type="NCBI Taxonomy" id="670289"/>
    <lineage>
        <taxon>Bacteria</taxon>
        <taxon>Pseudomonadati</taxon>
        <taxon>Bacteroidota</taxon>
        <taxon>Cytophagia</taxon>
        <taxon>Cytophagales</taxon>
        <taxon>Hymenobacteraceae</taxon>
        <taxon>Adhaeribacter</taxon>
    </lineage>
</organism>
<dbReference type="Pfam" id="PF18962">
    <property type="entry name" value="Por_Secre_tail"/>
    <property type="match status" value="1"/>
</dbReference>
<feature type="active site" description="Charge relay system" evidence="5">
    <location>
        <position position="328"/>
    </location>
</feature>
<dbReference type="SUPFAM" id="SSF49299">
    <property type="entry name" value="PKD domain"/>
    <property type="match status" value="1"/>
</dbReference>
<evidence type="ECO:0000256" key="3">
    <source>
        <dbReference type="ARBA" id="ARBA00022801"/>
    </source>
</evidence>
<dbReference type="InterPro" id="IPR026444">
    <property type="entry name" value="Secre_tail"/>
</dbReference>
<dbReference type="Proteomes" id="UP000321532">
    <property type="component" value="Unassembled WGS sequence"/>
</dbReference>
<dbReference type="AlphaFoldDB" id="A0A512AW51"/>
<evidence type="ECO:0000256" key="1">
    <source>
        <dbReference type="ARBA" id="ARBA00011073"/>
    </source>
</evidence>
<reference evidence="9 10" key="1">
    <citation type="submission" date="2019-07" db="EMBL/GenBank/DDBJ databases">
        <title>Whole genome shotgun sequence of Adhaeribacter aerolatus NBRC 106133.</title>
        <authorList>
            <person name="Hosoyama A."/>
            <person name="Uohara A."/>
            <person name="Ohji S."/>
            <person name="Ichikawa N."/>
        </authorList>
    </citation>
    <scope>NUCLEOTIDE SEQUENCE [LARGE SCALE GENOMIC DNA]</scope>
    <source>
        <strain evidence="9 10">NBRC 106133</strain>
    </source>
</reference>
<dbReference type="PANTHER" id="PTHR43399:SF4">
    <property type="entry name" value="CELL WALL-ASSOCIATED PROTEASE"/>
    <property type="match status" value="1"/>
</dbReference>
<dbReference type="InterPro" id="IPR013783">
    <property type="entry name" value="Ig-like_fold"/>
</dbReference>
<dbReference type="InterPro" id="IPR051048">
    <property type="entry name" value="Peptidase_S8/S53_subtilisin"/>
</dbReference>
<accession>A0A512AW51</accession>
<evidence type="ECO:0000259" key="8">
    <source>
        <dbReference type="PROSITE" id="PS50093"/>
    </source>
</evidence>
<dbReference type="PANTHER" id="PTHR43399">
    <property type="entry name" value="SUBTILISIN-RELATED"/>
    <property type="match status" value="1"/>
</dbReference>
<dbReference type="InterPro" id="IPR022409">
    <property type="entry name" value="PKD/Chitinase_dom"/>
</dbReference>
<dbReference type="PROSITE" id="PS00138">
    <property type="entry name" value="SUBTILASE_SER"/>
    <property type="match status" value="1"/>
</dbReference>
<evidence type="ECO:0000256" key="6">
    <source>
        <dbReference type="RuleBase" id="RU003355"/>
    </source>
</evidence>
<dbReference type="PRINTS" id="PR00723">
    <property type="entry name" value="SUBTILISIN"/>
</dbReference>
<dbReference type="Pfam" id="PF18911">
    <property type="entry name" value="PKD_4"/>
    <property type="match status" value="1"/>
</dbReference>
<dbReference type="PROSITE" id="PS00136">
    <property type="entry name" value="SUBTILASE_ASP"/>
    <property type="match status" value="1"/>
</dbReference>
<dbReference type="InterPro" id="IPR023827">
    <property type="entry name" value="Peptidase_S8_Asp-AS"/>
</dbReference>
<dbReference type="InterPro" id="IPR035986">
    <property type="entry name" value="PKD_dom_sf"/>
</dbReference>
<dbReference type="InterPro" id="IPR023828">
    <property type="entry name" value="Peptidase_S8_Ser-AS"/>
</dbReference>
<dbReference type="SUPFAM" id="SSF52743">
    <property type="entry name" value="Subtilisin-like"/>
    <property type="match status" value="1"/>
</dbReference>
<dbReference type="CDD" id="cd00146">
    <property type="entry name" value="PKD"/>
    <property type="match status" value="1"/>
</dbReference>
<dbReference type="Pfam" id="PF19081">
    <property type="entry name" value="Ig_7"/>
    <property type="match status" value="1"/>
</dbReference>
<feature type="active site" description="Charge relay system" evidence="5">
    <location>
        <position position="172"/>
    </location>
</feature>
<dbReference type="InterPro" id="IPR015500">
    <property type="entry name" value="Peptidase_S8_subtilisin-rel"/>
</dbReference>
<keyword evidence="10" id="KW-1185">Reference proteome</keyword>
<feature type="active site" description="Charge relay system" evidence="5">
    <location>
        <position position="117"/>
    </location>
</feature>
<feature type="domain" description="PKD" evidence="8">
    <location>
        <begin position="895"/>
        <end position="948"/>
    </location>
</feature>
<comment type="caution">
    <text evidence="9">The sequence shown here is derived from an EMBL/GenBank/DDBJ whole genome shotgun (WGS) entry which is preliminary data.</text>
</comment>
<evidence type="ECO:0000256" key="2">
    <source>
        <dbReference type="ARBA" id="ARBA00022670"/>
    </source>
</evidence>
<evidence type="ECO:0000256" key="5">
    <source>
        <dbReference type="PROSITE-ProRule" id="PRU01240"/>
    </source>
</evidence>
<evidence type="ECO:0000256" key="7">
    <source>
        <dbReference type="SAM" id="MobiDB-lite"/>
    </source>
</evidence>
<dbReference type="InterPro" id="IPR044023">
    <property type="entry name" value="Ig_7"/>
</dbReference>
<evidence type="ECO:0000256" key="4">
    <source>
        <dbReference type="ARBA" id="ARBA00022825"/>
    </source>
</evidence>
<evidence type="ECO:0000313" key="10">
    <source>
        <dbReference type="Proteomes" id="UP000321532"/>
    </source>
</evidence>
<proteinExistence type="inferred from homology"/>
<dbReference type="RefSeq" id="WP_170252549.1">
    <property type="nucleotide sequence ID" value="NZ_BJYS01000009.1"/>
</dbReference>
<dbReference type="EMBL" id="BJYS01000009">
    <property type="protein sequence ID" value="GEO03944.1"/>
    <property type="molecule type" value="Genomic_DNA"/>
</dbReference>
<dbReference type="Gene3D" id="3.40.50.200">
    <property type="entry name" value="Peptidase S8/S53 domain"/>
    <property type="match status" value="1"/>
</dbReference>
<dbReference type="SMART" id="SM00089">
    <property type="entry name" value="PKD"/>
    <property type="match status" value="1"/>
</dbReference>
<protein>
    <recommendedName>
        <fullName evidence="8">PKD domain-containing protein</fullName>
    </recommendedName>
</protein>
<dbReference type="InterPro" id="IPR000209">
    <property type="entry name" value="Peptidase_S8/S53_dom"/>
</dbReference>
<dbReference type="GO" id="GO:0004252">
    <property type="term" value="F:serine-type endopeptidase activity"/>
    <property type="evidence" value="ECO:0007669"/>
    <property type="project" value="UniProtKB-UniRule"/>
</dbReference>
<dbReference type="InterPro" id="IPR036852">
    <property type="entry name" value="Peptidase_S8/S53_dom_sf"/>
</dbReference>
<keyword evidence="3 5" id="KW-0378">Hydrolase</keyword>
<comment type="similarity">
    <text evidence="1 5 6">Belongs to the peptidase S8 family.</text>
</comment>
<evidence type="ECO:0000313" key="9">
    <source>
        <dbReference type="EMBL" id="GEO03944.1"/>
    </source>
</evidence>
<feature type="region of interest" description="Disordered" evidence="7">
    <location>
        <begin position="722"/>
        <end position="741"/>
    </location>
</feature>
<dbReference type="InterPro" id="IPR000601">
    <property type="entry name" value="PKD_dom"/>
</dbReference>
<dbReference type="NCBIfam" id="TIGR04183">
    <property type="entry name" value="Por_Secre_tail"/>
    <property type="match status" value="1"/>
</dbReference>
<keyword evidence="2 5" id="KW-0645">Protease</keyword>
<dbReference type="Pfam" id="PF00082">
    <property type="entry name" value="Peptidase_S8"/>
    <property type="match status" value="1"/>
</dbReference>
<dbReference type="PROSITE" id="PS50093">
    <property type="entry name" value="PKD"/>
    <property type="match status" value="1"/>
</dbReference>